<dbReference type="Proteomes" id="UP001257234">
    <property type="component" value="Unassembled WGS sequence"/>
</dbReference>
<keyword evidence="1" id="KW-0812">Transmembrane</keyword>
<proteinExistence type="predicted"/>
<keyword evidence="1" id="KW-0472">Membrane</keyword>
<feature type="transmembrane region" description="Helical" evidence="1">
    <location>
        <begin position="130"/>
        <end position="147"/>
    </location>
</feature>
<gene>
    <name evidence="2" type="ORF">RE431_07080</name>
</gene>
<feature type="transmembrane region" description="Helical" evidence="1">
    <location>
        <begin position="21"/>
        <end position="42"/>
    </location>
</feature>
<keyword evidence="1" id="KW-1133">Transmembrane helix</keyword>
<protein>
    <submittedName>
        <fullName evidence="2">Uncharacterized protein</fullName>
    </submittedName>
</protein>
<name>A0ABU1EPT5_9FLAO</name>
<evidence type="ECO:0000313" key="2">
    <source>
        <dbReference type="EMBL" id="MDR5590395.1"/>
    </source>
</evidence>
<comment type="caution">
    <text evidence="2">The sequence shown here is derived from an EMBL/GenBank/DDBJ whole genome shotgun (WGS) entry which is preliminary data.</text>
</comment>
<organism evidence="2 3">
    <name type="scientific">Christiangramia sediminicola</name>
    <dbReference type="NCBI Taxonomy" id="3073267"/>
    <lineage>
        <taxon>Bacteria</taxon>
        <taxon>Pseudomonadati</taxon>
        <taxon>Bacteroidota</taxon>
        <taxon>Flavobacteriia</taxon>
        <taxon>Flavobacteriales</taxon>
        <taxon>Flavobacteriaceae</taxon>
        <taxon>Christiangramia</taxon>
    </lineage>
</organism>
<feature type="transmembrane region" description="Helical" evidence="1">
    <location>
        <begin position="62"/>
        <end position="86"/>
    </location>
</feature>
<sequence>MTTTPSMRLKNRQSTKGSSEFLLTGSIIAICIAFSPYLFYSYEIFPSGPVWETSFFSYESKYYKDVLTAAWTYTSKLVPFLLLLIWFFTCKHWWYHVILIPMIMYAYQLISVFYDDVYLNGEFFMDINGLIYLAPFFIAILSIVYLIRIKIFDRVYGLDLSELDETEISVFSPVSDKDLKEIKEFQYDEDSEEYEESNVLIEDYYRKL</sequence>
<dbReference type="RefSeq" id="WP_309561265.1">
    <property type="nucleotide sequence ID" value="NZ_JAVJIU010000002.1"/>
</dbReference>
<reference evidence="3" key="1">
    <citation type="submission" date="2023-07" db="EMBL/GenBank/DDBJ databases">
        <title>Christiangramia sp. SM2212., a novel bacterium of the family Flavobacteriaceae isolated from the sea sediment.</title>
        <authorList>
            <person name="Wang J."/>
            <person name="Zhang X."/>
        </authorList>
    </citation>
    <scope>NUCLEOTIDE SEQUENCE [LARGE SCALE GENOMIC DNA]</scope>
    <source>
        <strain evidence="3">SM2212</strain>
    </source>
</reference>
<evidence type="ECO:0000256" key="1">
    <source>
        <dbReference type="SAM" id="Phobius"/>
    </source>
</evidence>
<evidence type="ECO:0000313" key="3">
    <source>
        <dbReference type="Proteomes" id="UP001257234"/>
    </source>
</evidence>
<keyword evidence="3" id="KW-1185">Reference proteome</keyword>
<dbReference type="EMBL" id="JAVJIU010000002">
    <property type="protein sequence ID" value="MDR5590395.1"/>
    <property type="molecule type" value="Genomic_DNA"/>
</dbReference>
<accession>A0ABU1EPT5</accession>
<feature type="transmembrane region" description="Helical" evidence="1">
    <location>
        <begin position="93"/>
        <end position="110"/>
    </location>
</feature>